<organism evidence="1 2">
    <name type="scientific">Salix udensis</name>
    <dbReference type="NCBI Taxonomy" id="889485"/>
    <lineage>
        <taxon>Eukaryota</taxon>
        <taxon>Viridiplantae</taxon>
        <taxon>Streptophyta</taxon>
        <taxon>Embryophyta</taxon>
        <taxon>Tracheophyta</taxon>
        <taxon>Spermatophyta</taxon>
        <taxon>Magnoliopsida</taxon>
        <taxon>eudicotyledons</taxon>
        <taxon>Gunneridae</taxon>
        <taxon>Pentapetalae</taxon>
        <taxon>rosids</taxon>
        <taxon>fabids</taxon>
        <taxon>Malpighiales</taxon>
        <taxon>Salicaceae</taxon>
        <taxon>Saliceae</taxon>
        <taxon>Salix</taxon>
    </lineage>
</organism>
<proteinExistence type="predicted"/>
<reference evidence="1 2" key="1">
    <citation type="journal article" date="2023" name="Int. J. Mol. Sci.">
        <title>De Novo Assembly and Annotation of 11 Diverse Shrub Willow (Salix) Genomes Reveals Novel Gene Organization in Sex-Linked Regions.</title>
        <authorList>
            <person name="Hyden B."/>
            <person name="Feng K."/>
            <person name="Yates T.B."/>
            <person name="Jawdy S."/>
            <person name="Cereghino C."/>
            <person name="Smart L.B."/>
            <person name="Muchero W."/>
        </authorList>
    </citation>
    <scope>NUCLEOTIDE SEQUENCE [LARGE SCALE GENOMIC DNA]</scope>
    <source>
        <tissue evidence="1">Shoot tip</tissue>
    </source>
</reference>
<evidence type="ECO:0000313" key="1">
    <source>
        <dbReference type="EMBL" id="KAJ6416605.1"/>
    </source>
</evidence>
<sequence>MRQVVKVMEGKKEVNEIESEDMDACLLQQMKSKDLWSNYSQCSSHGSHPTFDEVRRYHSSMSLSWTNSMVEDFAWQAWKKPQNLAGSRSKSVV</sequence>
<comment type="caution">
    <text evidence="1">The sequence shown here is derived from an EMBL/GenBank/DDBJ whole genome shotgun (WGS) entry which is preliminary data.</text>
</comment>
<dbReference type="EMBL" id="JAPFFJ010000011">
    <property type="protein sequence ID" value="KAJ6416605.1"/>
    <property type="molecule type" value="Genomic_DNA"/>
</dbReference>
<keyword evidence="2" id="KW-1185">Reference proteome</keyword>
<dbReference type="AlphaFoldDB" id="A0AAD6P553"/>
<dbReference type="Proteomes" id="UP001162972">
    <property type="component" value="Chromosome 11"/>
</dbReference>
<gene>
    <name evidence="1" type="ORF">OIU84_002464</name>
</gene>
<name>A0AAD6P553_9ROSI</name>
<evidence type="ECO:0000313" key="2">
    <source>
        <dbReference type="Proteomes" id="UP001162972"/>
    </source>
</evidence>
<accession>A0AAD6P553</accession>
<protein>
    <submittedName>
        <fullName evidence="1">Uncharacterized protein</fullName>
    </submittedName>
</protein>